<name>A0AAJ6QW14_9ACAR</name>
<reference evidence="16" key="1">
    <citation type="submission" date="2025-08" db="UniProtKB">
        <authorList>
            <consortium name="RefSeq"/>
        </authorList>
    </citation>
    <scope>IDENTIFICATION</scope>
</reference>
<evidence type="ECO:0000256" key="14">
    <source>
        <dbReference type="SAM" id="MobiDB-lite"/>
    </source>
</evidence>
<keyword evidence="5" id="KW-1052">Target cell membrane</keyword>
<feature type="region of interest" description="Disordered" evidence="14">
    <location>
        <begin position="613"/>
        <end position="644"/>
    </location>
</feature>
<sequence length="1087" mass="122690">MSNICRKLEKTCQNARQRGNQRELALALEELACYLADQRSWDRLVEVRTELLEVLEKLHDTLELARCHRFIGEAYLELRDPDLALRHVKMYLKLCQNECELEKQRAFTTLGRVYVAKFDIDGTKGALDKATQFYNSALYLAMKFEKDEQLGLEEARLMRGRLLYNLALAAQRKVNGGKSEVLKHLERAVYTLKQDAVRLERWDRKLQDGDGDVNELHEKVGDTLVRFGFLGAAIRSYRKIEAPFAAKCKRYAAICGSIAETYSDLSDFVKAEEWYLRELQYRHEDEFEELSNLYLSLINCIREPPQLERIIDFSRKASECAERCTKRFVKKNVLERLKELRAEIENLEIPNFESLEKQLDGGQSTDSETSMTEESNRDTSVDLSDLSVEVTSDTEERATKARTGSRRITEKKNERGETLLQQECIKGNLAAVQKLIGQGFDVNSVDNGGFSCLHDAANHGFFEIVKLLVEAGAVVNKESKDFSHRITPLHSAAADGHYLIVSYLLDHRANAKALTIRGQTAFDLLEVSETQDEVYISIRERLQAADAEVRHLKNMVKRRFQHITTPSPFLTVNNDDKSAGPADAIMIEEDVVSTKGRKRKKQRNLDSIVVRSKRVREPSSERDGEPSASNYRCRTPSPKRKRQPTILSAIQNMSDDSNGANDTIKDAFERTLMCSTPTKNRGRDDTVIDVDVSDTTLKDKDANIADRDTGNSTISEKSSSSSVSGFGLASVHLVRVRVEERLLSIPLPRDFSELTIGYLEQQAAERYQAIEGTRPVVNIALEDGALLCSSDPIVCVQGIPVLKGIVAAWNVPALEERIKIKLTGKALSKKLLQRCQIATTFGKLELDHMKVPQELFIVLKHETHLHTLKMLFVHLDTNACQQLSEAFARLKNLKFLSLAGSGLSGKQFLDVFAKFASMELEELDLSFNSADNFFVNLLRSLVPRLRSLKSLIVSSCNITDTSCINDILDQGTVSKVDLSCNPLGENGLRTLEGVLRQTSLKELDLSNCVKQKVTIEFLIEFLEKCKNLKTVKLNGLLIEEYHPRDSLATSTSFDTALQLHMEKTPPISWNLRESLESYLGKLVMDDV</sequence>
<feature type="repeat" description="ANK" evidence="13">
    <location>
        <begin position="448"/>
        <end position="480"/>
    </location>
</feature>
<evidence type="ECO:0000256" key="7">
    <source>
        <dbReference type="ARBA" id="ARBA00022737"/>
    </source>
</evidence>
<evidence type="ECO:0000256" key="12">
    <source>
        <dbReference type="ARBA" id="ARBA00023298"/>
    </source>
</evidence>
<evidence type="ECO:0000256" key="13">
    <source>
        <dbReference type="PROSITE-ProRule" id="PRU00023"/>
    </source>
</evidence>
<feature type="region of interest" description="Disordered" evidence="14">
    <location>
        <begin position="355"/>
        <end position="407"/>
    </location>
</feature>
<evidence type="ECO:0000313" key="16">
    <source>
        <dbReference type="RefSeq" id="XP_003745847.1"/>
    </source>
</evidence>
<evidence type="ECO:0000256" key="5">
    <source>
        <dbReference type="ARBA" id="ARBA00022537"/>
    </source>
</evidence>
<keyword evidence="8" id="KW-0802">TPR repeat</keyword>
<keyword evidence="12" id="KW-1053">Target membrane</keyword>
<dbReference type="KEGG" id="goe:100909233"/>
<dbReference type="PROSITE" id="PS50297">
    <property type="entry name" value="ANK_REP_REGION"/>
    <property type="match status" value="2"/>
</dbReference>
<dbReference type="InterPro" id="IPR002110">
    <property type="entry name" value="Ankyrin_rpt"/>
</dbReference>
<accession>A0AAJ6QW14</accession>
<comment type="subcellular location">
    <subcellularLocation>
        <location evidence="1">Nucleus</location>
    </subcellularLocation>
    <subcellularLocation>
        <location evidence="2">Target cell membrane</location>
    </subcellularLocation>
</comment>
<keyword evidence="9" id="KW-0800">Toxin</keyword>
<dbReference type="InterPro" id="IPR011990">
    <property type="entry name" value="TPR-like_helical_dom_sf"/>
</dbReference>
<dbReference type="GO" id="GO:0006887">
    <property type="term" value="P:exocytosis"/>
    <property type="evidence" value="ECO:0007669"/>
    <property type="project" value="UniProtKB-KW"/>
</dbReference>
<dbReference type="Proteomes" id="UP000694867">
    <property type="component" value="Unplaced"/>
</dbReference>
<dbReference type="GO" id="GO:0044231">
    <property type="term" value="C:host cell presynaptic membrane"/>
    <property type="evidence" value="ECO:0007669"/>
    <property type="project" value="UniProtKB-KW"/>
</dbReference>
<dbReference type="InterPro" id="IPR032675">
    <property type="entry name" value="LRR_dom_sf"/>
</dbReference>
<gene>
    <name evidence="16" type="primary">LOC100909233</name>
</gene>
<dbReference type="InterPro" id="IPR001611">
    <property type="entry name" value="Leu-rich_rpt"/>
</dbReference>
<keyword evidence="6" id="KW-0433">Leucine-rich repeat</keyword>
<keyword evidence="9" id="KW-0528">Neurotoxin</keyword>
<evidence type="ECO:0000256" key="2">
    <source>
        <dbReference type="ARBA" id="ARBA00004175"/>
    </source>
</evidence>
<dbReference type="InterPro" id="IPR036770">
    <property type="entry name" value="Ankyrin_rpt-contain_sf"/>
</dbReference>
<keyword evidence="9" id="KW-0638">Presynaptic neurotoxin</keyword>
<dbReference type="SUPFAM" id="SSF48403">
    <property type="entry name" value="Ankyrin repeat"/>
    <property type="match status" value="1"/>
</dbReference>
<keyword evidence="15" id="KW-1185">Reference proteome</keyword>
<evidence type="ECO:0000256" key="3">
    <source>
        <dbReference type="ARBA" id="ARBA00017829"/>
    </source>
</evidence>
<dbReference type="GO" id="GO:0000724">
    <property type="term" value="P:double-strand break repair via homologous recombination"/>
    <property type="evidence" value="ECO:0007669"/>
    <property type="project" value="TreeGrafter"/>
</dbReference>
<dbReference type="GO" id="GO:0031297">
    <property type="term" value="P:replication fork processing"/>
    <property type="evidence" value="ECO:0007669"/>
    <property type="project" value="TreeGrafter"/>
</dbReference>
<feature type="repeat" description="ANK" evidence="13">
    <location>
        <begin position="415"/>
        <end position="447"/>
    </location>
</feature>
<evidence type="ECO:0000256" key="1">
    <source>
        <dbReference type="ARBA" id="ARBA00004123"/>
    </source>
</evidence>
<keyword evidence="4" id="KW-0268">Exocytosis</keyword>
<dbReference type="SMART" id="SM00248">
    <property type="entry name" value="ANK"/>
    <property type="match status" value="3"/>
</dbReference>
<dbReference type="PROSITE" id="PS50088">
    <property type="entry name" value="ANK_REPEAT"/>
    <property type="match status" value="3"/>
</dbReference>
<evidence type="ECO:0000256" key="9">
    <source>
        <dbReference type="ARBA" id="ARBA00023028"/>
    </source>
</evidence>
<dbReference type="Gene3D" id="1.25.40.20">
    <property type="entry name" value="Ankyrin repeat-containing domain"/>
    <property type="match status" value="1"/>
</dbReference>
<dbReference type="GO" id="GO:0044218">
    <property type="term" value="C:other organism cell membrane"/>
    <property type="evidence" value="ECO:0007669"/>
    <property type="project" value="UniProtKB-KW"/>
</dbReference>
<dbReference type="PANTHER" id="PTHR46358">
    <property type="entry name" value="TONSOKU-LIKE PROTEIN"/>
    <property type="match status" value="1"/>
</dbReference>
<evidence type="ECO:0000256" key="10">
    <source>
        <dbReference type="ARBA" id="ARBA00023043"/>
    </source>
</evidence>
<dbReference type="PANTHER" id="PTHR46358:SF1">
    <property type="entry name" value="TONSOKU-LIKE PROTEIN"/>
    <property type="match status" value="1"/>
</dbReference>
<dbReference type="Pfam" id="PF00023">
    <property type="entry name" value="Ank"/>
    <property type="match status" value="1"/>
</dbReference>
<dbReference type="InterPro" id="IPR052311">
    <property type="entry name" value="MMS22L-TONSL_complex_comp"/>
</dbReference>
<evidence type="ECO:0000313" key="15">
    <source>
        <dbReference type="Proteomes" id="UP000694867"/>
    </source>
</evidence>
<keyword evidence="7" id="KW-0677">Repeat</keyword>
<dbReference type="Gene3D" id="3.80.10.10">
    <property type="entry name" value="Ribonuclease Inhibitor"/>
    <property type="match status" value="1"/>
</dbReference>
<dbReference type="GeneID" id="100909233"/>
<dbReference type="SUPFAM" id="SSF48452">
    <property type="entry name" value="TPR-like"/>
    <property type="match status" value="1"/>
</dbReference>
<evidence type="ECO:0000256" key="8">
    <source>
        <dbReference type="ARBA" id="ARBA00022803"/>
    </source>
</evidence>
<evidence type="ECO:0000256" key="6">
    <source>
        <dbReference type="ARBA" id="ARBA00022614"/>
    </source>
</evidence>
<dbReference type="GO" id="GO:0043596">
    <property type="term" value="C:nuclear replication fork"/>
    <property type="evidence" value="ECO:0007669"/>
    <property type="project" value="TreeGrafter"/>
</dbReference>
<feature type="compositionally biased region" description="Basic and acidic residues" evidence="14">
    <location>
        <begin position="615"/>
        <end position="625"/>
    </location>
</feature>
<keyword evidence="10 13" id="KW-0040">ANK repeat</keyword>
<feature type="repeat" description="ANK" evidence="13">
    <location>
        <begin position="484"/>
        <end position="516"/>
    </location>
</feature>
<feature type="compositionally biased region" description="Low complexity" evidence="14">
    <location>
        <begin position="364"/>
        <end position="373"/>
    </location>
</feature>
<dbReference type="AlphaFoldDB" id="A0AAJ6QW14"/>
<organism evidence="15 16">
    <name type="scientific">Galendromus occidentalis</name>
    <name type="common">western predatory mite</name>
    <dbReference type="NCBI Taxonomy" id="34638"/>
    <lineage>
        <taxon>Eukaryota</taxon>
        <taxon>Metazoa</taxon>
        <taxon>Ecdysozoa</taxon>
        <taxon>Arthropoda</taxon>
        <taxon>Chelicerata</taxon>
        <taxon>Arachnida</taxon>
        <taxon>Acari</taxon>
        <taxon>Parasitiformes</taxon>
        <taxon>Mesostigmata</taxon>
        <taxon>Gamasina</taxon>
        <taxon>Phytoseioidea</taxon>
        <taxon>Phytoseiidae</taxon>
        <taxon>Typhlodrominae</taxon>
        <taxon>Galendromus</taxon>
    </lineage>
</organism>
<dbReference type="Gene3D" id="1.25.40.10">
    <property type="entry name" value="Tetratricopeptide repeat domain"/>
    <property type="match status" value="1"/>
</dbReference>
<keyword evidence="12" id="KW-0472">Membrane</keyword>
<dbReference type="Pfam" id="PF13516">
    <property type="entry name" value="LRR_6"/>
    <property type="match status" value="1"/>
</dbReference>
<dbReference type="RefSeq" id="XP_003745847.1">
    <property type="nucleotide sequence ID" value="XM_003745799.1"/>
</dbReference>
<dbReference type="SUPFAM" id="SSF52047">
    <property type="entry name" value="RNI-like"/>
    <property type="match status" value="1"/>
</dbReference>
<protein>
    <recommendedName>
        <fullName evidence="3">Tonsoku-like protein</fullName>
    </recommendedName>
</protein>
<evidence type="ECO:0000256" key="4">
    <source>
        <dbReference type="ARBA" id="ARBA00022483"/>
    </source>
</evidence>
<proteinExistence type="predicted"/>
<evidence type="ECO:0000256" key="11">
    <source>
        <dbReference type="ARBA" id="ARBA00023242"/>
    </source>
</evidence>
<dbReference type="SUPFAM" id="SSF81901">
    <property type="entry name" value="HCP-like"/>
    <property type="match status" value="1"/>
</dbReference>
<keyword evidence="11" id="KW-0539">Nucleus</keyword>
<dbReference type="Pfam" id="PF12796">
    <property type="entry name" value="Ank_2"/>
    <property type="match status" value="1"/>
</dbReference>